<keyword evidence="3" id="KW-1185">Reference proteome</keyword>
<dbReference type="EnsemblPlants" id="OB09G25150.1">
    <property type="protein sequence ID" value="OB09G25150.1"/>
    <property type="gene ID" value="OB09G25150"/>
</dbReference>
<dbReference type="OrthoDB" id="1936278at2759"/>
<protein>
    <recommendedName>
        <fullName evidence="4">Auxin-responsive protein</fullName>
    </recommendedName>
</protein>
<organism evidence="2">
    <name type="scientific">Oryza brachyantha</name>
    <name type="common">malo sina</name>
    <dbReference type="NCBI Taxonomy" id="4533"/>
    <lineage>
        <taxon>Eukaryota</taxon>
        <taxon>Viridiplantae</taxon>
        <taxon>Streptophyta</taxon>
        <taxon>Embryophyta</taxon>
        <taxon>Tracheophyta</taxon>
        <taxon>Spermatophyta</taxon>
        <taxon>Magnoliopsida</taxon>
        <taxon>Liliopsida</taxon>
        <taxon>Poales</taxon>
        <taxon>Poaceae</taxon>
        <taxon>BOP clade</taxon>
        <taxon>Oryzoideae</taxon>
        <taxon>Oryzeae</taxon>
        <taxon>Oryzinae</taxon>
        <taxon>Oryza</taxon>
    </lineage>
</organism>
<dbReference type="STRING" id="4533.J3MZT6"/>
<dbReference type="Gramene" id="OB09G25150.1">
    <property type="protein sequence ID" value="OB09G25150.1"/>
    <property type="gene ID" value="OB09G25150"/>
</dbReference>
<evidence type="ECO:0000313" key="3">
    <source>
        <dbReference type="Proteomes" id="UP000006038"/>
    </source>
</evidence>
<proteinExistence type="inferred from homology"/>
<accession>J3MZT6</accession>
<dbReference type="HOGENOM" id="CLU_090137_0_2_1"/>
<dbReference type="Pfam" id="PF02519">
    <property type="entry name" value="Auxin_inducible"/>
    <property type="match status" value="1"/>
</dbReference>
<dbReference type="GeneID" id="102713663"/>
<sequence>MISSERLVQLAKKWQKMAILGRKRIMAKVQDIEECSSSVAAKGHCVVYTADGRRVDGRRFKVPLVYLGMVVFSELLRMSQEEFGFTSNGRIVLPCDAAEMEYIMWLLKRNPSVEVVNALVSSMLMPCHCTGSMVPTVGVNQQISCL</sequence>
<comment type="similarity">
    <text evidence="1">Belongs to the ARG7 family.</text>
</comment>
<dbReference type="PANTHER" id="PTHR31175">
    <property type="entry name" value="AUXIN-RESPONSIVE FAMILY PROTEIN"/>
    <property type="match status" value="1"/>
</dbReference>
<dbReference type="GO" id="GO:0009733">
    <property type="term" value="P:response to auxin"/>
    <property type="evidence" value="ECO:0007669"/>
    <property type="project" value="InterPro"/>
</dbReference>
<dbReference type="InterPro" id="IPR003676">
    <property type="entry name" value="SAUR_fam"/>
</dbReference>
<reference evidence="2" key="2">
    <citation type="submission" date="2013-04" db="UniProtKB">
        <authorList>
            <consortium name="EnsemblPlants"/>
        </authorList>
    </citation>
    <scope>IDENTIFICATION</scope>
</reference>
<dbReference type="eggNOG" id="ENOG502S4GQ">
    <property type="taxonomic scope" value="Eukaryota"/>
</dbReference>
<dbReference type="Proteomes" id="UP000006038">
    <property type="component" value="Chromosome 9"/>
</dbReference>
<evidence type="ECO:0008006" key="4">
    <source>
        <dbReference type="Google" id="ProtNLM"/>
    </source>
</evidence>
<reference evidence="2" key="1">
    <citation type="journal article" date="2013" name="Nat. Commun.">
        <title>Whole-genome sequencing of Oryza brachyantha reveals mechanisms underlying Oryza genome evolution.</title>
        <authorList>
            <person name="Chen J."/>
            <person name="Huang Q."/>
            <person name="Gao D."/>
            <person name="Wang J."/>
            <person name="Lang Y."/>
            <person name="Liu T."/>
            <person name="Li B."/>
            <person name="Bai Z."/>
            <person name="Luis Goicoechea J."/>
            <person name="Liang C."/>
            <person name="Chen C."/>
            <person name="Zhang W."/>
            <person name="Sun S."/>
            <person name="Liao Y."/>
            <person name="Zhang X."/>
            <person name="Yang L."/>
            <person name="Song C."/>
            <person name="Wang M."/>
            <person name="Shi J."/>
            <person name="Liu G."/>
            <person name="Liu J."/>
            <person name="Zhou H."/>
            <person name="Zhou W."/>
            <person name="Yu Q."/>
            <person name="An N."/>
            <person name="Chen Y."/>
            <person name="Cai Q."/>
            <person name="Wang B."/>
            <person name="Liu B."/>
            <person name="Min J."/>
            <person name="Huang Y."/>
            <person name="Wu H."/>
            <person name="Li Z."/>
            <person name="Zhang Y."/>
            <person name="Yin Y."/>
            <person name="Song W."/>
            <person name="Jiang J."/>
            <person name="Jackson S.A."/>
            <person name="Wing R.A."/>
            <person name="Wang J."/>
            <person name="Chen M."/>
        </authorList>
    </citation>
    <scope>NUCLEOTIDE SEQUENCE [LARGE SCALE GENOMIC DNA]</scope>
    <source>
        <strain evidence="2">cv. IRGC 101232</strain>
    </source>
</reference>
<dbReference type="OMA" id="IFIRMER"/>
<dbReference type="KEGG" id="obr:102713663"/>
<name>J3MZT6_ORYBR</name>
<evidence type="ECO:0000313" key="2">
    <source>
        <dbReference type="EnsemblPlants" id="OB09G25150.1"/>
    </source>
</evidence>
<dbReference type="AlphaFoldDB" id="J3MZT6"/>
<evidence type="ECO:0000256" key="1">
    <source>
        <dbReference type="ARBA" id="ARBA00006974"/>
    </source>
</evidence>
<dbReference type="PANTHER" id="PTHR31175:SF120">
    <property type="entry name" value="OS09G0547100 PROTEIN"/>
    <property type="match status" value="1"/>
</dbReference>